<dbReference type="EMBL" id="KZ825071">
    <property type="protein sequence ID" value="RAH54827.1"/>
    <property type="molecule type" value="Genomic_DNA"/>
</dbReference>
<evidence type="ECO:0000313" key="2">
    <source>
        <dbReference type="Proteomes" id="UP000249526"/>
    </source>
</evidence>
<protein>
    <submittedName>
        <fullName evidence="1">Uncharacterized protein</fullName>
    </submittedName>
</protein>
<accession>A0A8G1QWF2</accession>
<gene>
    <name evidence="1" type="ORF">BO85DRAFT_491023</name>
</gene>
<evidence type="ECO:0000313" key="1">
    <source>
        <dbReference type="EMBL" id="RAH54827.1"/>
    </source>
</evidence>
<reference evidence="1 2" key="1">
    <citation type="submission" date="2018-02" db="EMBL/GenBank/DDBJ databases">
        <title>The genomes of Aspergillus section Nigri reveals drivers in fungal speciation.</title>
        <authorList>
            <consortium name="DOE Joint Genome Institute"/>
            <person name="Vesth T.C."/>
            <person name="Nybo J."/>
            <person name="Theobald S."/>
            <person name="Brandl J."/>
            <person name="Frisvad J.C."/>
            <person name="Nielsen K.F."/>
            <person name="Lyhne E.K."/>
            <person name="Kogle M.E."/>
            <person name="Kuo A."/>
            <person name="Riley R."/>
            <person name="Clum A."/>
            <person name="Nolan M."/>
            <person name="Lipzen A."/>
            <person name="Salamov A."/>
            <person name="Henrissat B."/>
            <person name="Wiebenga A."/>
            <person name="De vries R.P."/>
            <person name="Grigoriev I.V."/>
            <person name="Mortensen U.H."/>
            <person name="Andersen M.R."/>
            <person name="Baker S.E."/>
        </authorList>
    </citation>
    <scope>NUCLEOTIDE SEQUENCE [LARGE SCALE GENOMIC DNA]</scope>
    <source>
        <strain evidence="1 2">CBS 112811</strain>
    </source>
</reference>
<keyword evidence="2" id="KW-1185">Reference proteome</keyword>
<dbReference type="GeneID" id="37167091"/>
<dbReference type="Proteomes" id="UP000249526">
    <property type="component" value="Unassembled WGS sequence"/>
</dbReference>
<dbReference type="RefSeq" id="XP_025512749.1">
    <property type="nucleotide sequence ID" value="XM_025663689.1"/>
</dbReference>
<proteinExistence type="predicted"/>
<dbReference type="AlphaFoldDB" id="A0A8G1QWF2"/>
<organism evidence="1 2">
    <name type="scientific">Aspergillus piperis CBS 112811</name>
    <dbReference type="NCBI Taxonomy" id="1448313"/>
    <lineage>
        <taxon>Eukaryota</taxon>
        <taxon>Fungi</taxon>
        <taxon>Dikarya</taxon>
        <taxon>Ascomycota</taxon>
        <taxon>Pezizomycotina</taxon>
        <taxon>Eurotiomycetes</taxon>
        <taxon>Eurotiomycetidae</taxon>
        <taxon>Eurotiales</taxon>
        <taxon>Aspergillaceae</taxon>
        <taxon>Aspergillus</taxon>
        <taxon>Aspergillus subgen. Circumdati</taxon>
    </lineage>
</organism>
<sequence>MPRRKGSKKSKGSSSTDFPIFSDERATAIVSSKIDIGSDSQMLTATKRSISECLEDDELLVEAVKDDLVTGNNAGIELARENARLPMLESKIEQQCAKMEEQEKLNIQLKKQISDIHDALDRLGQRTSVESNLGFAKIRSRFLSTYRRDHMGDRTADNQKVISQGHAKAHGGHFKADGFLYSEEGRYIDEDGTVHPPRYDTNTFRCLYGVEPSIAEIINYTPTIQVLEKHATIEASDRLEATDALKARFDTFLRTLKEAGYPENYLNMMAPEYHQFKEVRSAYREFWAAT</sequence>
<name>A0A8G1QWF2_9EURO</name>